<feature type="transmembrane region" description="Helical" evidence="1">
    <location>
        <begin position="295"/>
        <end position="311"/>
    </location>
</feature>
<dbReference type="SMART" id="SM00409">
    <property type="entry name" value="IG"/>
    <property type="match status" value="2"/>
</dbReference>
<dbReference type="InterPro" id="IPR003599">
    <property type="entry name" value="Ig_sub"/>
</dbReference>
<dbReference type="GO" id="GO:0050808">
    <property type="term" value="P:synapse organization"/>
    <property type="evidence" value="ECO:0007669"/>
    <property type="project" value="TreeGrafter"/>
</dbReference>
<dbReference type="InterPro" id="IPR013106">
    <property type="entry name" value="Ig_V-set"/>
</dbReference>
<dbReference type="InterPro" id="IPR036179">
    <property type="entry name" value="Ig-like_dom_sf"/>
</dbReference>
<dbReference type="InterPro" id="IPR013151">
    <property type="entry name" value="Immunoglobulin_dom"/>
</dbReference>
<protein>
    <submittedName>
        <fullName evidence="4 5">Neural cell adhesion molecule 1-like isoform X1</fullName>
    </submittedName>
</protein>
<keyword evidence="3" id="KW-1185">Reference proteome</keyword>
<dbReference type="KEGG" id="cvn:111131849"/>
<dbReference type="Proteomes" id="UP000694844">
    <property type="component" value="Chromosome 4"/>
</dbReference>
<dbReference type="PANTHER" id="PTHR23279">
    <property type="entry name" value="DEFECTIVE PROBOSCIS EXTENSION RESPONSE DPR -RELATED"/>
    <property type="match status" value="1"/>
</dbReference>
<dbReference type="InterPro" id="IPR037448">
    <property type="entry name" value="Zig-8"/>
</dbReference>
<evidence type="ECO:0000256" key="1">
    <source>
        <dbReference type="SAM" id="Phobius"/>
    </source>
</evidence>
<dbReference type="PANTHER" id="PTHR23279:SF36">
    <property type="entry name" value="DEFECTIVE PROBOSCIS EXTENSION RESPONSE 9, ISOFORM A"/>
    <property type="match status" value="1"/>
</dbReference>
<feature type="domain" description="Ig-like" evidence="2">
    <location>
        <begin position="161"/>
        <end position="258"/>
    </location>
</feature>
<dbReference type="PROSITE" id="PS50835">
    <property type="entry name" value="IG_LIKE"/>
    <property type="match status" value="2"/>
</dbReference>
<dbReference type="SUPFAM" id="SSF48726">
    <property type="entry name" value="Immunoglobulin"/>
    <property type="match status" value="2"/>
</dbReference>
<name>A0A8B8E6L8_CRAVI</name>
<dbReference type="InterPro" id="IPR003598">
    <property type="entry name" value="Ig_sub2"/>
</dbReference>
<dbReference type="Pfam" id="PF00047">
    <property type="entry name" value="ig"/>
    <property type="match status" value="1"/>
</dbReference>
<dbReference type="Pfam" id="PF07679">
    <property type="entry name" value="I-set"/>
    <property type="match status" value="1"/>
</dbReference>
<dbReference type="Gene3D" id="2.60.40.10">
    <property type="entry name" value="Immunoglobulins"/>
    <property type="match status" value="2"/>
</dbReference>
<accession>A0A8B8E6L8</accession>
<dbReference type="InterPro" id="IPR007110">
    <property type="entry name" value="Ig-like_dom"/>
</dbReference>
<evidence type="ECO:0000313" key="3">
    <source>
        <dbReference type="Proteomes" id="UP000694844"/>
    </source>
</evidence>
<dbReference type="SMART" id="SM00408">
    <property type="entry name" value="IGc2"/>
    <property type="match status" value="2"/>
</dbReference>
<sequence>MNNYGFSRTFCSDSVYVSIPQRWGLRLWVLVLAISILFCQVAGFRRRIAGRTQVPLTPVIRNTTEANYTYTAGETAILYCNVENLGTKTVTWRRANPSLILTVGLFTYFGDARFQTHNVLHKDQWNLHIRNVSLQDQGRYECQVSTKGRDIRRSYQLHVREHTSTIHISGSTYVEKNQRLVLSCNASSDSYPPDDLDWFLNGIKVESNERAGVTITKRMTYRSKTIWSELIIEHAQMQNAGTYICRTSDQLITNIKVNVLNAGKDNVKRGTILFDKSQQIAADEKTKKKNTSSRLFVSGWSVTFGIIVYILS</sequence>
<keyword evidence="1" id="KW-0812">Transmembrane</keyword>
<keyword evidence="1" id="KW-1133">Transmembrane helix</keyword>
<dbReference type="RefSeq" id="XP_022335293.1">
    <property type="nucleotide sequence ID" value="XM_022479585.1"/>
</dbReference>
<proteinExistence type="predicted"/>
<dbReference type="RefSeq" id="XP_022335292.1">
    <property type="nucleotide sequence ID" value="XM_022479584.1"/>
</dbReference>
<feature type="transmembrane region" description="Helical" evidence="1">
    <location>
        <begin position="25"/>
        <end position="44"/>
    </location>
</feature>
<organism evidence="3 5">
    <name type="scientific">Crassostrea virginica</name>
    <name type="common">Eastern oyster</name>
    <dbReference type="NCBI Taxonomy" id="6565"/>
    <lineage>
        <taxon>Eukaryota</taxon>
        <taxon>Metazoa</taxon>
        <taxon>Spiralia</taxon>
        <taxon>Lophotrochozoa</taxon>
        <taxon>Mollusca</taxon>
        <taxon>Bivalvia</taxon>
        <taxon>Autobranchia</taxon>
        <taxon>Pteriomorphia</taxon>
        <taxon>Ostreida</taxon>
        <taxon>Ostreoidea</taxon>
        <taxon>Ostreidae</taxon>
        <taxon>Crassostrea</taxon>
    </lineage>
</organism>
<dbReference type="InterPro" id="IPR013783">
    <property type="entry name" value="Ig-like_fold"/>
</dbReference>
<reference evidence="4 5" key="1">
    <citation type="submission" date="2025-04" db="UniProtKB">
        <authorList>
            <consortium name="RefSeq"/>
        </authorList>
    </citation>
    <scope>IDENTIFICATION</scope>
    <source>
        <tissue evidence="4 5">Whole sample</tissue>
    </source>
</reference>
<gene>
    <name evidence="4 5" type="primary">LOC111131849</name>
</gene>
<evidence type="ECO:0000313" key="4">
    <source>
        <dbReference type="RefSeq" id="XP_022335292.1"/>
    </source>
</evidence>
<evidence type="ECO:0000313" key="5">
    <source>
        <dbReference type="RefSeq" id="XP_022335293.1"/>
    </source>
</evidence>
<dbReference type="GO" id="GO:0032589">
    <property type="term" value="C:neuron projection membrane"/>
    <property type="evidence" value="ECO:0007669"/>
    <property type="project" value="TreeGrafter"/>
</dbReference>
<dbReference type="SMART" id="SM00406">
    <property type="entry name" value="IGv"/>
    <property type="match status" value="1"/>
</dbReference>
<dbReference type="OrthoDB" id="190835at2759"/>
<feature type="domain" description="Ig-like" evidence="2">
    <location>
        <begin position="58"/>
        <end position="152"/>
    </location>
</feature>
<keyword evidence="1" id="KW-0472">Membrane</keyword>
<evidence type="ECO:0000259" key="2">
    <source>
        <dbReference type="PROSITE" id="PS50835"/>
    </source>
</evidence>
<dbReference type="InterPro" id="IPR013098">
    <property type="entry name" value="Ig_I-set"/>
</dbReference>
<dbReference type="GeneID" id="111131849"/>
<dbReference type="AlphaFoldDB" id="A0A8B8E6L8"/>